<gene>
    <name evidence="2" type="ORF">MCHLDSM_05600</name>
</gene>
<keyword evidence="1" id="KW-0812">Transmembrane</keyword>
<dbReference type="RefSeq" id="WP_060937665.1">
    <property type="nucleotide sequence ID" value="NZ_JYNL01000064.1"/>
</dbReference>
<reference evidence="2 3" key="1">
    <citation type="journal article" date="2015" name="Genome Biol. Evol.">
        <title>Characterization of Three Mycobacterium spp. with Potential Use in Bioremediation by Genome Sequencing and Comparative Genomics.</title>
        <authorList>
            <person name="Das S."/>
            <person name="Pettersson B.M."/>
            <person name="Behra P.R."/>
            <person name="Ramesh M."/>
            <person name="Dasgupta S."/>
            <person name="Bhattacharya A."/>
            <person name="Kirsebom L.A."/>
        </authorList>
    </citation>
    <scope>NUCLEOTIDE SEQUENCE [LARGE SCALE GENOMIC DNA]</scope>
    <source>
        <strain evidence="2 3">DSM 43826</strain>
    </source>
</reference>
<organism evidence="2 3">
    <name type="scientific">Mycolicibacterium chlorophenolicum</name>
    <dbReference type="NCBI Taxonomy" id="37916"/>
    <lineage>
        <taxon>Bacteria</taxon>
        <taxon>Bacillati</taxon>
        <taxon>Actinomycetota</taxon>
        <taxon>Actinomycetes</taxon>
        <taxon>Mycobacteriales</taxon>
        <taxon>Mycobacteriaceae</taxon>
        <taxon>Mycolicibacterium</taxon>
    </lineage>
</organism>
<feature type="transmembrane region" description="Helical" evidence="1">
    <location>
        <begin position="296"/>
        <end position="317"/>
    </location>
</feature>
<keyword evidence="1" id="KW-0472">Membrane</keyword>
<evidence type="ECO:0000256" key="1">
    <source>
        <dbReference type="SAM" id="Phobius"/>
    </source>
</evidence>
<dbReference type="STRING" id="37916.MCHLDSM_05600"/>
<accession>A0A0J6VML3</accession>
<keyword evidence="1" id="KW-1133">Transmembrane helix</keyword>
<keyword evidence="3" id="KW-1185">Reference proteome</keyword>
<sequence>MTDPVLVTGTARSGVTSVLARLQQRIPAHRFVEASGLAVGETPQVVVFVVSADAPMARSDGALAAAVTARTGAVIGVVNKVDDHRAWRRVLAADRDRLAGIPWVTAAADPRLGEPSVDDLVAVLTRELTDPDLARRAAARSRQADLDAGLGELEAERADVLRAHRSTRTGHAQWRHRLQRVRLELTHSARQRCAAVRADLLAEVAAMTRRTRPAVEDRVRQHCADTLAEVDDEIDARVAELTASPVPAPPERAIVAPAPPRHARRLETQLMVVLGVGFGFGVAVVMARVAARLAGVPAVGGTVAAVLAGLAVTVWVVRARALLHARALMERWVADAVAMLRTEVEERVSARLLAVETARAVAVDRRLAHMEAELRRYPARRRSFDPSATDFVVTDR</sequence>
<protein>
    <submittedName>
        <fullName evidence="2">Uncharacterized protein</fullName>
    </submittedName>
</protein>
<evidence type="ECO:0000313" key="3">
    <source>
        <dbReference type="Proteomes" id="UP000036513"/>
    </source>
</evidence>
<dbReference type="PATRIC" id="fig|37916.4.peg.5612"/>
<comment type="caution">
    <text evidence="2">The sequence shown here is derived from an EMBL/GenBank/DDBJ whole genome shotgun (WGS) entry which is preliminary data.</text>
</comment>
<dbReference type="SMR" id="A0A0J6VML3"/>
<feature type="transmembrane region" description="Helical" evidence="1">
    <location>
        <begin position="270"/>
        <end position="290"/>
    </location>
</feature>
<name>A0A0J6VML3_9MYCO</name>
<dbReference type="EMBL" id="JYNL01000064">
    <property type="protein sequence ID" value="KMO70708.1"/>
    <property type="molecule type" value="Genomic_DNA"/>
</dbReference>
<dbReference type="Proteomes" id="UP000036513">
    <property type="component" value="Unassembled WGS sequence"/>
</dbReference>
<evidence type="ECO:0000313" key="2">
    <source>
        <dbReference type="EMBL" id="KMO70708.1"/>
    </source>
</evidence>
<proteinExistence type="predicted"/>
<dbReference type="AlphaFoldDB" id="A0A0J6VML3"/>